<dbReference type="RefSeq" id="WP_209897847.1">
    <property type="nucleotide sequence ID" value="NZ_BAAAJW010000006.1"/>
</dbReference>
<dbReference type="GO" id="GO:0004316">
    <property type="term" value="F:3-oxoacyl-[acyl-carrier-protein] reductase (NADPH) activity"/>
    <property type="evidence" value="ECO:0007669"/>
    <property type="project" value="UniProtKB-EC"/>
</dbReference>
<feature type="domain" description="Ketoreductase" evidence="3">
    <location>
        <begin position="8"/>
        <end position="184"/>
    </location>
</feature>
<dbReference type="SMART" id="SM00822">
    <property type="entry name" value="PKS_KR"/>
    <property type="match status" value="1"/>
</dbReference>
<dbReference type="PANTHER" id="PTHR42760:SF133">
    <property type="entry name" value="3-OXOACYL-[ACYL-CARRIER-PROTEIN] REDUCTASE"/>
    <property type="match status" value="1"/>
</dbReference>
<proteinExistence type="inferred from homology"/>
<dbReference type="PANTHER" id="PTHR42760">
    <property type="entry name" value="SHORT-CHAIN DEHYDROGENASES/REDUCTASES FAMILY MEMBER"/>
    <property type="match status" value="1"/>
</dbReference>
<evidence type="ECO:0000256" key="1">
    <source>
        <dbReference type="ARBA" id="ARBA00006484"/>
    </source>
</evidence>
<dbReference type="PRINTS" id="PR00080">
    <property type="entry name" value="SDRFAMILY"/>
</dbReference>
<dbReference type="Gene3D" id="3.40.50.720">
    <property type="entry name" value="NAD(P)-binding Rossmann-like Domain"/>
    <property type="match status" value="1"/>
</dbReference>
<organism evidence="4 5">
    <name type="scientific">Brachybacterium sacelli</name>
    <dbReference type="NCBI Taxonomy" id="173364"/>
    <lineage>
        <taxon>Bacteria</taxon>
        <taxon>Bacillati</taxon>
        <taxon>Actinomycetota</taxon>
        <taxon>Actinomycetes</taxon>
        <taxon>Micrococcales</taxon>
        <taxon>Dermabacteraceae</taxon>
        <taxon>Brachybacterium</taxon>
    </lineage>
</organism>
<dbReference type="InterPro" id="IPR020904">
    <property type="entry name" value="Sc_DH/Rdtase_CS"/>
</dbReference>
<keyword evidence="2 4" id="KW-0560">Oxidoreductase</keyword>
<evidence type="ECO:0000313" key="5">
    <source>
        <dbReference type="Proteomes" id="UP001519290"/>
    </source>
</evidence>
<evidence type="ECO:0000256" key="2">
    <source>
        <dbReference type="ARBA" id="ARBA00023002"/>
    </source>
</evidence>
<dbReference type="PRINTS" id="PR00081">
    <property type="entry name" value="GDHRDH"/>
</dbReference>
<dbReference type="SUPFAM" id="SSF51735">
    <property type="entry name" value="NAD(P)-binding Rossmann-fold domains"/>
    <property type="match status" value="1"/>
</dbReference>
<name>A0ABS4WVR0_9MICO</name>
<dbReference type="EMBL" id="JAGIOD010000001">
    <property type="protein sequence ID" value="MBP2380171.1"/>
    <property type="molecule type" value="Genomic_DNA"/>
</dbReference>
<dbReference type="Proteomes" id="UP001519290">
    <property type="component" value="Unassembled WGS sequence"/>
</dbReference>
<dbReference type="NCBIfam" id="NF005559">
    <property type="entry name" value="PRK07231.1"/>
    <property type="match status" value="1"/>
</dbReference>
<dbReference type="PROSITE" id="PS00061">
    <property type="entry name" value="ADH_SHORT"/>
    <property type="match status" value="1"/>
</dbReference>
<reference evidence="4 5" key="1">
    <citation type="submission" date="2021-03" db="EMBL/GenBank/DDBJ databases">
        <title>Sequencing the genomes of 1000 actinobacteria strains.</title>
        <authorList>
            <person name="Klenk H.-P."/>
        </authorList>
    </citation>
    <scope>NUCLEOTIDE SEQUENCE [LARGE SCALE GENOMIC DNA]</scope>
    <source>
        <strain evidence="4 5">DSM 14566</strain>
    </source>
</reference>
<protein>
    <submittedName>
        <fullName evidence="4">3-oxoacyl-[acyl-carrier protein] reductase</fullName>
        <ecNumber evidence="4">1.1.1.100</ecNumber>
    </submittedName>
</protein>
<comment type="caution">
    <text evidence="4">The sequence shown here is derived from an EMBL/GenBank/DDBJ whole genome shotgun (WGS) entry which is preliminary data.</text>
</comment>
<dbReference type="InterPro" id="IPR057326">
    <property type="entry name" value="KR_dom"/>
</dbReference>
<dbReference type="InterPro" id="IPR002347">
    <property type="entry name" value="SDR_fam"/>
</dbReference>
<accession>A0ABS4WVR0</accession>
<dbReference type="Pfam" id="PF13561">
    <property type="entry name" value="adh_short_C2"/>
    <property type="match status" value="1"/>
</dbReference>
<evidence type="ECO:0000313" key="4">
    <source>
        <dbReference type="EMBL" id="MBP2380171.1"/>
    </source>
</evidence>
<dbReference type="InterPro" id="IPR036291">
    <property type="entry name" value="NAD(P)-bd_dom_sf"/>
</dbReference>
<dbReference type="CDD" id="cd05233">
    <property type="entry name" value="SDR_c"/>
    <property type="match status" value="1"/>
</dbReference>
<evidence type="ECO:0000259" key="3">
    <source>
        <dbReference type="SMART" id="SM00822"/>
    </source>
</evidence>
<keyword evidence="5" id="KW-1185">Reference proteome</keyword>
<sequence length="257" mass="26804">MELDLRDKVVVVTGAARGIGAVIAQRFAAEGAKVVAFDLAFPEPDPAGADADDAVEQVVCNVADPDSVQAAVDEVARRHRTIDVLVNNAGINVEGPVAEIEWARWKACFDVNVGGVFLVSKAVAPLMQAAGGGRIINAASFAAIVPSVASAAYAASKSAVVQLTRVLASELGPWDITVNAYAPGMVPTVMNGFAEMPAESQDRLLDTLSLRRWETPDDVANLLIFLASDAASYITGALLDVSGGKLSTQIPARAYGR</sequence>
<dbReference type="EC" id="1.1.1.100" evidence="4"/>
<comment type="similarity">
    <text evidence="1">Belongs to the short-chain dehydrogenases/reductases (SDR) family.</text>
</comment>
<gene>
    <name evidence="4" type="ORF">JOF43_000128</name>
</gene>